<name>A0AAD8BB48_BIOPF</name>
<comment type="caution">
    <text evidence="2">The sequence shown here is derived from an EMBL/GenBank/DDBJ whole genome shotgun (WGS) entry which is preliminary data.</text>
</comment>
<accession>A0AAD8BB48</accession>
<dbReference type="GO" id="GO:0032281">
    <property type="term" value="C:AMPA glutamate receptor complex"/>
    <property type="evidence" value="ECO:0007669"/>
    <property type="project" value="TreeGrafter"/>
</dbReference>
<dbReference type="SUPFAM" id="SSF57603">
    <property type="entry name" value="FnI-like domain"/>
    <property type="match status" value="1"/>
</dbReference>
<organism evidence="2 3">
    <name type="scientific">Biomphalaria pfeifferi</name>
    <name type="common">Bloodfluke planorb</name>
    <name type="synonym">Freshwater snail</name>
    <dbReference type="NCBI Taxonomy" id="112525"/>
    <lineage>
        <taxon>Eukaryota</taxon>
        <taxon>Metazoa</taxon>
        <taxon>Spiralia</taxon>
        <taxon>Lophotrochozoa</taxon>
        <taxon>Mollusca</taxon>
        <taxon>Gastropoda</taxon>
        <taxon>Heterobranchia</taxon>
        <taxon>Euthyneura</taxon>
        <taxon>Panpulmonata</taxon>
        <taxon>Hygrophila</taxon>
        <taxon>Lymnaeoidea</taxon>
        <taxon>Planorbidae</taxon>
        <taxon>Biomphalaria</taxon>
    </lineage>
</organism>
<reference evidence="2" key="2">
    <citation type="submission" date="2023-04" db="EMBL/GenBank/DDBJ databases">
        <authorList>
            <person name="Bu L."/>
            <person name="Lu L."/>
            <person name="Laidemitt M.R."/>
            <person name="Zhang S.M."/>
            <person name="Mutuku M."/>
            <person name="Mkoji G."/>
            <person name="Steinauer M."/>
            <person name="Loker E.S."/>
        </authorList>
    </citation>
    <scope>NUCLEOTIDE SEQUENCE</scope>
    <source>
        <strain evidence="2">KasaAsao</strain>
        <tissue evidence="2">Whole Snail</tissue>
    </source>
</reference>
<dbReference type="InterPro" id="IPR042979">
    <property type="entry name" value="VWC2/VWC2L"/>
</dbReference>
<reference evidence="2" key="1">
    <citation type="journal article" date="2023" name="PLoS Negl. Trop. Dis.">
        <title>A genome sequence for Biomphalaria pfeifferi, the major vector snail for the human-infecting parasite Schistosoma mansoni.</title>
        <authorList>
            <person name="Bu L."/>
            <person name="Lu L."/>
            <person name="Laidemitt M.R."/>
            <person name="Zhang S.M."/>
            <person name="Mutuku M."/>
            <person name="Mkoji G."/>
            <person name="Steinauer M."/>
            <person name="Loker E.S."/>
        </authorList>
    </citation>
    <scope>NUCLEOTIDE SEQUENCE</scope>
    <source>
        <strain evidence="2">KasaAsao</strain>
    </source>
</reference>
<keyword evidence="3" id="KW-1185">Reference proteome</keyword>
<dbReference type="PANTHER" id="PTHR46252">
    <property type="entry name" value="BRORIN FAMILY MEMBER"/>
    <property type="match status" value="1"/>
</dbReference>
<proteinExistence type="predicted"/>
<dbReference type="GO" id="GO:0045202">
    <property type="term" value="C:synapse"/>
    <property type="evidence" value="ECO:0007669"/>
    <property type="project" value="UniProtKB-SubCell"/>
</dbReference>
<dbReference type="Gene3D" id="6.20.200.20">
    <property type="match status" value="1"/>
</dbReference>
<feature type="signal peptide" evidence="1">
    <location>
        <begin position="1"/>
        <end position="19"/>
    </location>
</feature>
<dbReference type="GO" id="GO:0030514">
    <property type="term" value="P:negative regulation of BMP signaling pathway"/>
    <property type="evidence" value="ECO:0007669"/>
    <property type="project" value="TreeGrafter"/>
</dbReference>
<dbReference type="AlphaFoldDB" id="A0AAD8BB48"/>
<dbReference type="GO" id="GO:0005615">
    <property type="term" value="C:extracellular space"/>
    <property type="evidence" value="ECO:0007669"/>
    <property type="project" value="TreeGrafter"/>
</dbReference>
<evidence type="ECO:0000256" key="1">
    <source>
        <dbReference type="SAM" id="SignalP"/>
    </source>
</evidence>
<dbReference type="Proteomes" id="UP001233172">
    <property type="component" value="Unassembled WGS sequence"/>
</dbReference>
<gene>
    <name evidence="2" type="ORF">Bpfe_019309</name>
</gene>
<keyword evidence="1" id="KW-0732">Signal</keyword>
<sequence>MFEISIVYLVLLAGTLCLAQDDGVFCELPGGGRLRNGERNSDPCSPCLCFHGELQCVSALCAGPECIDWRTEPGQCCPTCPNGPNCLLPDGGTIKPGESVVISGRRTCTCPVLTTGVPLARCRYPVVEIH</sequence>
<dbReference type="PANTHER" id="PTHR46252:SF3">
    <property type="entry name" value="KIELIN_CHORDIN-LIKE PROTEIN"/>
    <property type="match status" value="1"/>
</dbReference>
<evidence type="ECO:0000313" key="3">
    <source>
        <dbReference type="Proteomes" id="UP001233172"/>
    </source>
</evidence>
<protein>
    <submittedName>
        <fullName evidence="2">von Willebrand factor C domain-containing protein 2</fullName>
    </submittedName>
</protein>
<dbReference type="EMBL" id="JASAOG010000106">
    <property type="protein sequence ID" value="KAK0051191.1"/>
    <property type="molecule type" value="Genomic_DNA"/>
</dbReference>
<dbReference type="Pfam" id="PF23334">
    <property type="entry name" value="VWC2L_2nd"/>
    <property type="match status" value="1"/>
</dbReference>
<evidence type="ECO:0000313" key="2">
    <source>
        <dbReference type="EMBL" id="KAK0051191.1"/>
    </source>
</evidence>
<feature type="chain" id="PRO_5042135666" evidence="1">
    <location>
        <begin position="20"/>
        <end position="130"/>
    </location>
</feature>